<sequence>MPKPKSKAFARIRAEVIRLVGLIPPGKFTTYGSIAIHMNVMARHVAFVMSRLTEEESAELPWHRVVSADARISPRMDATLAKLQRKRLRSEGMKINAAGYIQDADDHFYVVGVRRNIRWSKE</sequence>
<dbReference type="PANTHER" id="PTHR42942">
    <property type="entry name" value="6-O-METHYLGUANINE DNA METHYLTRANSFERASE"/>
    <property type="match status" value="1"/>
</dbReference>
<accession>B4D4C8</accession>
<evidence type="ECO:0000313" key="3">
    <source>
        <dbReference type="EMBL" id="EDY18729.1"/>
    </source>
</evidence>
<dbReference type="Pfam" id="PF01035">
    <property type="entry name" value="DNA_binding_1"/>
    <property type="match status" value="1"/>
</dbReference>
<keyword evidence="1" id="KW-0227">DNA damage</keyword>
<name>B4D4C8_9BACT</name>
<gene>
    <name evidence="3" type="ORF">CfE428DRAFT_3766</name>
</gene>
<proteinExistence type="predicted"/>
<dbReference type="PANTHER" id="PTHR42942:SF1">
    <property type="entry name" value="ALKYLTRANSFERASE-LIKE PROTEIN 1"/>
    <property type="match status" value="1"/>
</dbReference>
<dbReference type="SUPFAM" id="SSF46767">
    <property type="entry name" value="Methylated DNA-protein cysteine methyltransferase, C-terminal domain"/>
    <property type="match status" value="1"/>
</dbReference>
<keyword evidence="4" id="KW-1185">Reference proteome</keyword>
<evidence type="ECO:0000256" key="1">
    <source>
        <dbReference type="ARBA" id="ARBA00022763"/>
    </source>
</evidence>
<organism evidence="3 4">
    <name type="scientific">Chthoniobacter flavus Ellin428</name>
    <dbReference type="NCBI Taxonomy" id="497964"/>
    <lineage>
        <taxon>Bacteria</taxon>
        <taxon>Pseudomonadati</taxon>
        <taxon>Verrucomicrobiota</taxon>
        <taxon>Spartobacteria</taxon>
        <taxon>Chthoniobacterales</taxon>
        <taxon>Chthoniobacteraceae</taxon>
        <taxon>Chthoniobacter</taxon>
    </lineage>
</organism>
<dbReference type="Gene3D" id="1.10.10.10">
    <property type="entry name" value="Winged helix-like DNA-binding domain superfamily/Winged helix DNA-binding domain"/>
    <property type="match status" value="1"/>
</dbReference>
<feature type="domain" description="Methylated-DNA-[protein]-cysteine S-methyltransferase DNA binding" evidence="2">
    <location>
        <begin position="13"/>
        <end position="92"/>
    </location>
</feature>
<dbReference type="STRING" id="497964.CfE428DRAFT_3766"/>
<evidence type="ECO:0000313" key="4">
    <source>
        <dbReference type="Proteomes" id="UP000005824"/>
    </source>
</evidence>
<dbReference type="InterPro" id="IPR014048">
    <property type="entry name" value="MethylDNA_cys_MeTrfase_DNA-bd"/>
</dbReference>
<dbReference type="InParanoid" id="B4D4C8"/>
<dbReference type="InterPro" id="IPR036217">
    <property type="entry name" value="MethylDNA_cys_MeTrfase_DNAb"/>
</dbReference>
<dbReference type="Proteomes" id="UP000005824">
    <property type="component" value="Unassembled WGS sequence"/>
</dbReference>
<dbReference type="InterPro" id="IPR036388">
    <property type="entry name" value="WH-like_DNA-bd_sf"/>
</dbReference>
<dbReference type="InterPro" id="IPR052520">
    <property type="entry name" value="ATL_DNA_repair"/>
</dbReference>
<protein>
    <submittedName>
        <fullName evidence="3">Methylated-DNA-(Protein)-cysteine S-methyltransferase DNA binding</fullName>
    </submittedName>
</protein>
<reference evidence="3 4" key="1">
    <citation type="journal article" date="2011" name="J. Bacteriol.">
        <title>Genome sequence of Chthoniobacter flavus Ellin428, an aerobic heterotrophic soil bacterium.</title>
        <authorList>
            <person name="Kant R."/>
            <person name="van Passel M.W."/>
            <person name="Palva A."/>
            <person name="Lucas S."/>
            <person name="Lapidus A."/>
            <person name="Glavina Del Rio T."/>
            <person name="Dalin E."/>
            <person name="Tice H."/>
            <person name="Bruce D."/>
            <person name="Goodwin L."/>
            <person name="Pitluck S."/>
            <person name="Larimer F.W."/>
            <person name="Land M.L."/>
            <person name="Hauser L."/>
            <person name="Sangwan P."/>
            <person name="de Vos W.M."/>
            <person name="Janssen P.H."/>
            <person name="Smidt H."/>
        </authorList>
    </citation>
    <scope>NUCLEOTIDE SEQUENCE [LARGE SCALE GENOMIC DNA]</scope>
    <source>
        <strain evidence="3 4">Ellin428</strain>
    </source>
</reference>
<evidence type="ECO:0000259" key="2">
    <source>
        <dbReference type="Pfam" id="PF01035"/>
    </source>
</evidence>
<keyword evidence="3" id="KW-0808">Transferase</keyword>
<dbReference type="GO" id="GO:0008168">
    <property type="term" value="F:methyltransferase activity"/>
    <property type="evidence" value="ECO:0007669"/>
    <property type="project" value="UniProtKB-KW"/>
</dbReference>
<dbReference type="GO" id="GO:0032259">
    <property type="term" value="P:methylation"/>
    <property type="evidence" value="ECO:0007669"/>
    <property type="project" value="UniProtKB-KW"/>
</dbReference>
<dbReference type="AlphaFoldDB" id="B4D4C8"/>
<dbReference type="EMBL" id="ABVL01000011">
    <property type="protein sequence ID" value="EDY18729.1"/>
    <property type="molecule type" value="Genomic_DNA"/>
</dbReference>
<comment type="caution">
    <text evidence="3">The sequence shown here is derived from an EMBL/GenBank/DDBJ whole genome shotgun (WGS) entry which is preliminary data.</text>
</comment>
<dbReference type="GO" id="GO:0006281">
    <property type="term" value="P:DNA repair"/>
    <property type="evidence" value="ECO:0007669"/>
    <property type="project" value="InterPro"/>
</dbReference>
<dbReference type="CDD" id="cd06445">
    <property type="entry name" value="ATase"/>
    <property type="match status" value="1"/>
</dbReference>
<dbReference type="RefSeq" id="WP_006981091.1">
    <property type="nucleotide sequence ID" value="NZ_ABVL01000011.1"/>
</dbReference>
<dbReference type="FunCoup" id="B4D4C8">
    <property type="interactions" value="85"/>
</dbReference>
<keyword evidence="3" id="KW-0489">Methyltransferase</keyword>
<dbReference type="eggNOG" id="COG3695">
    <property type="taxonomic scope" value="Bacteria"/>
</dbReference>